<evidence type="ECO:0000313" key="7">
    <source>
        <dbReference type="EMBL" id="MFC0625210.1"/>
    </source>
</evidence>
<feature type="domain" description="Fibronectin type-III" evidence="6">
    <location>
        <begin position="568"/>
        <end position="660"/>
    </location>
</feature>
<dbReference type="InterPro" id="IPR036116">
    <property type="entry name" value="FN3_sf"/>
</dbReference>
<feature type="domain" description="Fibronectin type-III" evidence="6">
    <location>
        <begin position="663"/>
        <end position="755"/>
    </location>
</feature>
<dbReference type="PROSITE" id="PS50853">
    <property type="entry name" value="FN3"/>
    <property type="match status" value="9"/>
</dbReference>
<evidence type="ECO:0000256" key="3">
    <source>
        <dbReference type="ARBA" id="ARBA00023326"/>
    </source>
</evidence>
<dbReference type="PANTHER" id="PTHR46708:SF11">
    <property type="entry name" value="RECEPTOR-TYPE TYROSINE-PROTEIN PHOSPHATASE ETA-LIKE"/>
    <property type="match status" value="1"/>
</dbReference>
<evidence type="ECO:0000313" key="8">
    <source>
        <dbReference type="Proteomes" id="UP001589890"/>
    </source>
</evidence>
<dbReference type="InterPro" id="IPR013783">
    <property type="entry name" value="Ig-like_fold"/>
</dbReference>
<reference evidence="7 8" key="1">
    <citation type="submission" date="2024-09" db="EMBL/GenBank/DDBJ databases">
        <authorList>
            <person name="Sun Q."/>
            <person name="Mori K."/>
        </authorList>
    </citation>
    <scope>NUCLEOTIDE SEQUENCE [LARGE SCALE GENOMIC DNA]</scope>
    <source>
        <strain evidence="7 8">CGMCC 1.15906</strain>
    </source>
</reference>
<evidence type="ECO:0000256" key="1">
    <source>
        <dbReference type="ARBA" id="ARBA00022737"/>
    </source>
</evidence>
<proteinExistence type="predicted"/>
<protein>
    <submittedName>
        <fullName evidence="7">Fibronectin type III domain-containing protein</fullName>
    </submittedName>
</protein>
<dbReference type="EMBL" id="JBHLTC010000018">
    <property type="protein sequence ID" value="MFC0625210.1"/>
    <property type="molecule type" value="Genomic_DNA"/>
</dbReference>
<comment type="caution">
    <text evidence="7">The sequence shown here is derived from an EMBL/GenBank/DDBJ whole genome shotgun (WGS) entry which is preliminary data.</text>
</comment>
<feature type="region of interest" description="Disordered" evidence="4">
    <location>
        <begin position="1105"/>
        <end position="1132"/>
    </location>
</feature>
<feature type="domain" description="Fibronectin type-III" evidence="6">
    <location>
        <begin position="1126"/>
        <end position="1215"/>
    </location>
</feature>
<dbReference type="Gene3D" id="2.60.40.10">
    <property type="entry name" value="Immunoglobulins"/>
    <property type="match status" value="9"/>
</dbReference>
<dbReference type="PANTHER" id="PTHR46708">
    <property type="entry name" value="TENASCIN"/>
    <property type="match status" value="1"/>
</dbReference>
<feature type="domain" description="Fibronectin type-III" evidence="6">
    <location>
        <begin position="1030"/>
        <end position="1123"/>
    </location>
</feature>
<keyword evidence="3" id="KW-0119">Carbohydrate metabolism</keyword>
<dbReference type="Pfam" id="PF00041">
    <property type="entry name" value="fn3"/>
    <property type="match status" value="1"/>
</dbReference>
<dbReference type="Proteomes" id="UP001589890">
    <property type="component" value="Unassembled WGS sequence"/>
</dbReference>
<dbReference type="SMART" id="SM00060">
    <property type="entry name" value="FN3"/>
    <property type="match status" value="10"/>
</dbReference>
<feature type="chain" id="PRO_5045061549" evidence="5">
    <location>
        <begin position="36"/>
        <end position="1466"/>
    </location>
</feature>
<feature type="domain" description="Fibronectin type-III" evidence="6">
    <location>
        <begin position="849"/>
        <end position="938"/>
    </location>
</feature>
<dbReference type="SUPFAM" id="SSF49265">
    <property type="entry name" value="Fibronectin type III"/>
    <property type="match status" value="5"/>
</dbReference>
<feature type="domain" description="Fibronectin type-III" evidence="6">
    <location>
        <begin position="942"/>
        <end position="1029"/>
    </location>
</feature>
<evidence type="ECO:0000256" key="5">
    <source>
        <dbReference type="SAM" id="SignalP"/>
    </source>
</evidence>
<keyword evidence="2" id="KW-0326">Glycosidase</keyword>
<keyword evidence="8" id="KW-1185">Reference proteome</keyword>
<sequence length="1466" mass="156280">MGARRSTTNTRTLTGLAAILALVASFIVAQPSATAATPVGRQTAAQLNTAFNTYGDTSGRWSGADGTASVTLPDGRVAWLFSDTYIGPVNADHTRPASTPMINNSMVLQSGDGMESLYRGTTVAPSALMAPTAAGEFFWVGDGTVAGGKLRVAYQRYARSGQGSLDVSLQGTNLATFDLTTFALESAPALPVGSKIAWGVEMVEDGATTYVYGSEYVEETRMRFAHVARTSNDLSAAWEYWNGSGWVTSELASARLTSGVGTTFGVQRVAGGWALVTQQGHGIFSSDIVAYTATAPTGPFGEATHLYRAPEPTPGSEKIVYDVHVHPNLATPGKLLWSYNVNTLSETGNSQDARIYRPRFVETSWPVPAPDPSLVPAKVTGVGVTQNTDGQAVVTWAATPGATKYWLYQRNVTDGQTAFARNAEPLTTLSDVVPMVRHGKNYQFRVTAANATGEGPVSDSAGITMNVLPPAAPTGITATPDGTTGGVRVGWQGVAGAWNYEVFYRDTTVPDEGFEAATMAGPDARNLQVKNLNLGHLYEFYVIAKGAGGNSAQSALVTATPVGIPPATPASLTATATTTGSIRLAWTASTTPDVWYWVYQRDVTADEDFVRLPLPISTGTSMEAGYLADGHRYEFAVSAYGGGGESAKSPVAAAVSAYPQLGAPTGLTATAGNGEVVLKWTPLGADTWYWVHQRDVTAGETAFTKLPLPISSGSTMTAGYLSNGHTYEFRVSGIGPSGEGALSAVVSATPKFPPPAPVAGVTATAEADGDIAVKWTDRADTFFWIYQRDVTAGEAFRKLQYPSDKGSFTASGLKHGHVYEFKVQPHAYGVDGPISAVVRATSFYAKPPAPTGLVARAMGNATIRLDWNGPAGVTFWVYQRDVTAGEAAFTKLGLPSLDKTAELGLMKAGHKYEFKVAAENQGGLGALSAVASATSYGGLPGAPSGLTATALNKQVRLSWTGSSTAGVQYIVYQRDLTEGDPWQRLPLPITGTTMTAGYLANGHTYAFRVTAQNGIGESGGSNTVQSKPMPPFPVAPASLNASPENGAVSLSWSASATPEVLYWVEMRPAGGVWDRLPLPVSGTSLRVNLLRNAVTYEFRVRANNLSGTSSPSPVDTARPMPPAPTPPATLTATAGDRRVAIDWSASSVAGVYYWVEYRIAGKGWIRLPYPVVGQTHLTVLPLANKTRYEFRVLSANERGVSAPSPVAAATPIPPLPVAPSIWWTGEFNGGVDLSWSDNTIDPEQYEIRRVHGVTGVVRSHWTTDRKARLRIPVQEEYRFQVRSWNVRGWGPWSAAKSAVPRTTWYPFHTDRPGSDKVNALAESIVGGRNCKSTDRQNICFNTDLTLGQKRPMTLGDYLGYPNSEDVWDLKIKCEAQERAGLARALGTATALEKGPDLQRHEAAHSEQWARWGLEFGAMYGAADLIARRNGTQNKFEIDANLYHGSYWRHSATPEICPRKSAPEPVE</sequence>
<name>A0ABV6QKZ3_9ACTN</name>
<evidence type="ECO:0000256" key="4">
    <source>
        <dbReference type="SAM" id="MobiDB-lite"/>
    </source>
</evidence>
<dbReference type="CDD" id="cd00063">
    <property type="entry name" value="FN3"/>
    <property type="match status" value="9"/>
</dbReference>
<keyword evidence="2" id="KW-0378">Hydrolase</keyword>
<feature type="domain" description="Fibronectin type-III" evidence="6">
    <location>
        <begin position="472"/>
        <end position="567"/>
    </location>
</feature>
<keyword evidence="5" id="KW-0732">Signal</keyword>
<dbReference type="RefSeq" id="WP_380047386.1">
    <property type="nucleotide sequence ID" value="NZ_JBHLTC010000018.1"/>
</dbReference>
<feature type="signal peptide" evidence="5">
    <location>
        <begin position="1"/>
        <end position="35"/>
    </location>
</feature>
<evidence type="ECO:0000256" key="2">
    <source>
        <dbReference type="ARBA" id="ARBA00023295"/>
    </source>
</evidence>
<feature type="domain" description="Fibronectin type-III" evidence="6">
    <location>
        <begin position="375"/>
        <end position="470"/>
    </location>
</feature>
<gene>
    <name evidence="7" type="ORF">ACFFGN_14120</name>
</gene>
<evidence type="ECO:0000259" key="6">
    <source>
        <dbReference type="PROSITE" id="PS50853"/>
    </source>
</evidence>
<accession>A0ABV6QKZ3</accession>
<keyword evidence="3" id="KW-0624">Polysaccharide degradation</keyword>
<feature type="domain" description="Fibronectin type-III" evidence="6">
    <location>
        <begin position="757"/>
        <end position="848"/>
    </location>
</feature>
<dbReference type="InterPro" id="IPR003961">
    <property type="entry name" value="FN3_dom"/>
</dbReference>
<organism evidence="7 8">
    <name type="scientific">Kribbella deserti</name>
    <dbReference type="NCBI Taxonomy" id="1926257"/>
    <lineage>
        <taxon>Bacteria</taxon>
        <taxon>Bacillati</taxon>
        <taxon>Actinomycetota</taxon>
        <taxon>Actinomycetes</taxon>
        <taxon>Propionibacteriales</taxon>
        <taxon>Kribbellaceae</taxon>
        <taxon>Kribbella</taxon>
    </lineage>
</organism>
<dbReference type="InterPro" id="IPR050991">
    <property type="entry name" value="ECM_Regulatory_Proteins"/>
</dbReference>
<keyword evidence="1" id="KW-0677">Repeat</keyword>